<feature type="coiled-coil region" evidence="1">
    <location>
        <begin position="206"/>
        <end position="282"/>
    </location>
</feature>
<protein>
    <submittedName>
        <fullName evidence="3">Uncharacterized protein</fullName>
    </submittedName>
</protein>
<evidence type="ECO:0000313" key="4">
    <source>
        <dbReference type="Proteomes" id="UP000692954"/>
    </source>
</evidence>
<comment type="caution">
    <text evidence="3">The sequence shown here is derived from an EMBL/GenBank/DDBJ whole genome shotgun (WGS) entry which is preliminary data.</text>
</comment>
<keyword evidence="1" id="KW-0175">Coiled coil</keyword>
<feature type="coiled-coil region" evidence="1">
    <location>
        <begin position="87"/>
        <end position="121"/>
    </location>
</feature>
<proteinExistence type="predicted"/>
<gene>
    <name evidence="3" type="ORF">PSON_ATCC_30995.1.T0170330</name>
</gene>
<accession>A0A8S1LBI5</accession>
<organism evidence="3 4">
    <name type="scientific">Paramecium sonneborni</name>
    <dbReference type="NCBI Taxonomy" id="65129"/>
    <lineage>
        <taxon>Eukaryota</taxon>
        <taxon>Sar</taxon>
        <taxon>Alveolata</taxon>
        <taxon>Ciliophora</taxon>
        <taxon>Intramacronucleata</taxon>
        <taxon>Oligohymenophorea</taxon>
        <taxon>Peniculida</taxon>
        <taxon>Parameciidae</taxon>
        <taxon>Paramecium</taxon>
    </lineage>
</organism>
<reference evidence="3" key="1">
    <citation type="submission" date="2021-01" db="EMBL/GenBank/DDBJ databases">
        <authorList>
            <consortium name="Genoscope - CEA"/>
            <person name="William W."/>
        </authorList>
    </citation>
    <scope>NUCLEOTIDE SEQUENCE</scope>
</reference>
<dbReference type="AlphaFoldDB" id="A0A8S1LBI5"/>
<evidence type="ECO:0000313" key="3">
    <source>
        <dbReference type="EMBL" id="CAD8063282.1"/>
    </source>
</evidence>
<sequence length="334" mass="39435">MFQKTNQVSPIRTQSPITIHKLSNPSVNNNSTQAQQPQAQSYYTSSKNTPIKLQEQKFEIIQQGLNIPTQSQISPQKLKITNSDFELQMLRNEITFRDQKIQSLEKALDFANEDRTRLRSVLESKSILCLNKEREIAKLLAAIHQLEFKRNENQIIKELQTQIETLKQFIQENALNRQSFKSEDTINLKNKLNTIQDQLNQSIRQNESLQQYVSDLMKQNKELSQKYQDKFLECQQLQIQIDQTSIYHHDLKENSAQVDIHKNNINNNNHSQQKQLNQVDQQNEIQKFLSQIKQQYLEESPKRDIDEQEPINVYRPIYSFQSTEDIHKIERLNK</sequence>
<dbReference type="EMBL" id="CAJJDN010000017">
    <property type="protein sequence ID" value="CAD8063282.1"/>
    <property type="molecule type" value="Genomic_DNA"/>
</dbReference>
<dbReference type="Proteomes" id="UP000692954">
    <property type="component" value="Unassembled WGS sequence"/>
</dbReference>
<keyword evidence="4" id="KW-1185">Reference proteome</keyword>
<name>A0A8S1LBI5_9CILI</name>
<dbReference type="OrthoDB" id="292648at2759"/>
<evidence type="ECO:0000256" key="2">
    <source>
        <dbReference type="SAM" id="MobiDB-lite"/>
    </source>
</evidence>
<feature type="region of interest" description="Disordered" evidence="2">
    <location>
        <begin position="1"/>
        <end position="39"/>
    </location>
</feature>
<evidence type="ECO:0000256" key="1">
    <source>
        <dbReference type="SAM" id="Coils"/>
    </source>
</evidence>